<evidence type="ECO:0000313" key="3">
    <source>
        <dbReference type="EMBL" id="MBU3866498.1"/>
    </source>
</evidence>
<keyword evidence="2" id="KW-1133">Transmembrane helix</keyword>
<keyword evidence="4" id="KW-1185">Reference proteome</keyword>
<keyword evidence="2" id="KW-0472">Membrane</keyword>
<dbReference type="RefSeq" id="WP_216343541.1">
    <property type="nucleotide sequence ID" value="NZ_JAHLEM010000230.1"/>
</dbReference>
<feature type="region of interest" description="Disordered" evidence="1">
    <location>
        <begin position="91"/>
        <end position="122"/>
    </location>
</feature>
<evidence type="ECO:0000313" key="4">
    <source>
        <dbReference type="Proteomes" id="UP000720508"/>
    </source>
</evidence>
<sequence>MALAIVAYALGGLALLLWELTHTLGDEAARRAPRMRVLLGVAAGLCGYASAFPPAGALIGLSLMAVMHLGTELSLPMGWAVAGRTVVAPPLPRGRTPLVQGPTPPTGRFRTASPVGKRRSSR</sequence>
<dbReference type="Proteomes" id="UP000720508">
    <property type="component" value="Unassembled WGS sequence"/>
</dbReference>
<dbReference type="EMBL" id="JAHLEM010000230">
    <property type="protein sequence ID" value="MBU3866498.1"/>
    <property type="molecule type" value="Genomic_DNA"/>
</dbReference>
<accession>A0ABS6CHV0</accession>
<organism evidence="3 4">
    <name type="scientific">Streptomyces niphimycinicus</name>
    <dbReference type="NCBI Taxonomy" id="2842201"/>
    <lineage>
        <taxon>Bacteria</taxon>
        <taxon>Bacillati</taxon>
        <taxon>Actinomycetota</taxon>
        <taxon>Actinomycetes</taxon>
        <taxon>Kitasatosporales</taxon>
        <taxon>Streptomycetaceae</taxon>
        <taxon>Streptomyces</taxon>
    </lineage>
</organism>
<protein>
    <submittedName>
        <fullName evidence="3">Uncharacterized protein</fullName>
    </submittedName>
</protein>
<feature type="transmembrane region" description="Helical" evidence="2">
    <location>
        <begin position="41"/>
        <end position="67"/>
    </location>
</feature>
<gene>
    <name evidence="3" type="ORF">KN815_21240</name>
</gene>
<proteinExistence type="predicted"/>
<keyword evidence="2" id="KW-0812">Transmembrane</keyword>
<comment type="caution">
    <text evidence="3">The sequence shown here is derived from an EMBL/GenBank/DDBJ whole genome shotgun (WGS) entry which is preliminary data.</text>
</comment>
<name>A0ABS6CHV0_9ACTN</name>
<reference evidence="3 4" key="1">
    <citation type="submission" date="2021-06" db="EMBL/GenBank/DDBJ databases">
        <authorList>
            <person name="Pan X."/>
        </authorList>
    </citation>
    <scope>NUCLEOTIDE SEQUENCE [LARGE SCALE GENOMIC DNA]</scope>
    <source>
        <strain evidence="3 4">4503</strain>
    </source>
</reference>
<evidence type="ECO:0000256" key="2">
    <source>
        <dbReference type="SAM" id="Phobius"/>
    </source>
</evidence>
<evidence type="ECO:0000256" key="1">
    <source>
        <dbReference type="SAM" id="MobiDB-lite"/>
    </source>
</evidence>